<keyword evidence="4" id="KW-0663">Pyridoxal phosphate</keyword>
<comment type="cofactor">
    <cofactor evidence="1">
        <name>pyridoxal 5'-phosphate</name>
        <dbReference type="ChEBI" id="CHEBI:597326"/>
    </cofactor>
</comment>
<dbReference type="InterPro" id="IPR050859">
    <property type="entry name" value="Class-I_PLP-dep_aminotransf"/>
</dbReference>
<reference evidence="6" key="1">
    <citation type="journal article" date="2020" name="G3 (Bethesda)">
        <title>High-Quality Assemblies for Three Invasive Social Wasps from the &lt;i&gt;Vespula&lt;/i&gt; Genus.</title>
        <authorList>
            <person name="Harrop T.W.R."/>
            <person name="Guhlin J."/>
            <person name="McLaughlin G.M."/>
            <person name="Permina E."/>
            <person name="Stockwell P."/>
            <person name="Gilligan J."/>
            <person name="Le Lec M.F."/>
            <person name="Gruber M.A.M."/>
            <person name="Quinn O."/>
            <person name="Lovegrove M."/>
            <person name="Duncan E.J."/>
            <person name="Remnant E.J."/>
            <person name="Van Eeckhoven J."/>
            <person name="Graham B."/>
            <person name="Knapp R.A."/>
            <person name="Langford K.W."/>
            <person name="Kronenberg Z."/>
            <person name="Press M.O."/>
            <person name="Eacker S.M."/>
            <person name="Wilson-Rankin E.E."/>
            <person name="Purcell J."/>
            <person name="Lester P.J."/>
            <person name="Dearden P.K."/>
        </authorList>
    </citation>
    <scope>NUCLEOTIDE SEQUENCE</scope>
    <source>
        <strain evidence="6">Volc-1</strain>
    </source>
</reference>
<dbReference type="GO" id="GO:0008483">
    <property type="term" value="F:transaminase activity"/>
    <property type="evidence" value="ECO:0007669"/>
    <property type="project" value="UniProtKB-KW"/>
</dbReference>
<evidence type="ECO:0000256" key="2">
    <source>
        <dbReference type="ARBA" id="ARBA00022576"/>
    </source>
</evidence>
<sequence>MSEDDSSENISDTDYVNYSVMLESGQFDNKELGTMRGDSIGDTVYSAKWIINTLISLSKVQDVGWTQKLENDLCILWDMTAEKDIAMYLYENDFLKIVEASLETSTVPRLTEILFGIIGNMSCQTSILQSMGNNKQLVKTIWRNLLSDDTESLLQIFRLLQAVVWDIQRNPESQWVKNIKECDFFSEVVIFVLNSSTNNDLLVTTLDLLLSISQLSDTNLLLELFNIEKLVSALLECFMQVIPQQKSHFTEAELKVIEKWLTVLSTVVKFDQITNNKNSKDIMKLMEIIFKILQPYKHKSNLIPIDENSALCIQECIEIILYIQKTKTCIIPEINSIIINIICKLKSAEQDDFKTRLDDITIELIDYLERYWVEMLGIYTTDHIKDILCICNKQVANTETYLNSNNPDAISFAGGLPNTETYPYKELNVIYKDGTCSKLEGQELASALQYGSARGYLPLMKKFREFQSKWHNPKWKNWDVIFTCGSQDACSKIYEMFIDEGDPIMVQSPTYTATINTLASLNVDFIEITQDADGIIPGQIIKVCEERLRDGRPLPKLIYINPIGANPTGTVLSESRKKQIYELAQKYNFLIIEDDAYYFINFLNKQPTSLFSLDTEGRVIRLDSISKIISAGMRLGCITAHTELLTKLIMHVENSVLQANSLSQVLLFKLFDLWEKDRLDQHFKSIQDFYRTRRNIMLKEIEKHLTGLAEWTEPKGGFFIWLKLIGIDDTSKFIMEKCVPNGIFIIPGNVFNYDINKPDQHIRLCYSYGTQEEIERGLSKLAELIRKASKLSIYK</sequence>
<protein>
    <recommendedName>
        <fullName evidence="5">Aminotransferase class I/classII large domain-containing protein</fullName>
    </recommendedName>
</protein>
<dbReference type="GO" id="GO:0030170">
    <property type="term" value="F:pyridoxal phosphate binding"/>
    <property type="evidence" value="ECO:0007669"/>
    <property type="project" value="InterPro"/>
</dbReference>
<evidence type="ECO:0000256" key="1">
    <source>
        <dbReference type="ARBA" id="ARBA00001933"/>
    </source>
</evidence>
<dbReference type="AlphaFoldDB" id="A0A834PC45"/>
<dbReference type="SUPFAM" id="SSF48371">
    <property type="entry name" value="ARM repeat"/>
    <property type="match status" value="1"/>
</dbReference>
<feature type="domain" description="Aminotransferase class I/classII large" evidence="5">
    <location>
        <begin position="447"/>
        <end position="781"/>
    </location>
</feature>
<dbReference type="InterPro" id="IPR016024">
    <property type="entry name" value="ARM-type_fold"/>
</dbReference>
<evidence type="ECO:0000259" key="5">
    <source>
        <dbReference type="Pfam" id="PF00155"/>
    </source>
</evidence>
<name>A0A834PC45_VESPE</name>
<proteinExistence type="predicted"/>
<dbReference type="Gene3D" id="3.40.640.10">
    <property type="entry name" value="Type I PLP-dependent aspartate aminotransferase-like (Major domain)"/>
    <property type="match status" value="1"/>
</dbReference>
<evidence type="ECO:0000313" key="7">
    <source>
        <dbReference type="Proteomes" id="UP000600918"/>
    </source>
</evidence>
<dbReference type="FunFam" id="3.90.1150.10:FF:000166">
    <property type="entry name" value="Kynurenine/alpha-aminoadipate aminotransferase, mitochondrial"/>
    <property type="match status" value="1"/>
</dbReference>
<evidence type="ECO:0000256" key="4">
    <source>
        <dbReference type="ARBA" id="ARBA00022898"/>
    </source>
</evidence>
<evidence type="ECO:0000256" key="3">
    <source>
        <dbReference type="ARBA" id="ARBA00022679"/>
    </source>
</evidence>
<comment type="caution">
    <text evidence="6">The sequence shown here is derived from an EMBL/GenBank/DDBJ whole genome shotgun (WGS) entry which is preliminary data.</text>
</comment>
<dbReference type="PANTHER" id="PTHR42790:SF19">
    <property type="entry name" value="KYNURENINE_ALPHA-AMINOADIPATE AMINOTRANSFERASE, MITOCHONDRIAL"/>
    <property type="match status" value="1"/>
</dbReference>
<keyword evidence="7" id="KW-1185">Reference proteome</keyword>
<evidence type="ECO:0000313" key="6">
    <source>
        <dbReference type="EMBL" id="KAF7435356.1"/>
    </source>
</evidence>
<dbReference type="Pfam" id="PF00155">
    <property type="entry name" value="Aminotran_1_2"/>
    <property type="match status" value="1"/>
</dbReference>
<dbReference type="InterPro" id="IPR004839">
    <property type="entry name" value="Aminotransferase_I/II_large"/>
</dbReference>
<dbReference type="EMBL" id="JACSDY010000002">
    <property type="protein sequence ID" value="KAF7435356.1"/>
    <property type="molecule type" value="Genomic_DNA"/>
</dbReference>
<dbReference type="InterPro" id="IPR015424">
    <property type="entry name" value="PyrdxlP-dep_Trfase"/>
</dbReference>
<dbReference type="GO" id="GO:1901605">
    <property type="term" value="P:alpha-amino acid metabolic process"/>
    <property type="evidence" value="ECO:0007669"/>
    <property type="project" value="TreeGrafter"/>
</dbReference>
<organism evidence="6 7">
    <name type="scientific">Vespula pensylvanica</name>
    <name type="common">Western yellow jacket</name>
    <name type="synonym">Wasp</name>
    <dbReference type="NCBI Taxonomy" id="30213"/>
    <lineage>
        <taxon>Eukaryota</taxon>
        <taxon>Metazoa</taxon>
        <taxon>Ecdysozoa</taxon>
        <taxon>Arthropoda</taxon>
        <taxon>Hexapoda</taxon>
        <taxon>Insecta</taxon>
        <taxon>Pterygota</taxon>
        <taxon>Neoptera</taxon>
        <taxon>Endopterygota</taxon>
        <taxon>Hymenoptera</taxon>
        <taxon>Apocrita</taxon>
        <taxon>Aculeata</taxon>
        <taxon>Vespoidea</taxon>
        <taxon>Vespidae</taxon>
        <taxon>Vespinae</taxon>
        <taxon>Vespula</taxon>
    </lineage>
</organism>
<gene>
    <name evidence="6" type="ORF">H0235_003547</name>
</gene>
<keyword evidence="3" id="KW-0808">Transferase</keyword>
<dbReference type="SUPFAM" id="SSF53383">
    <property type="entry name" value="PLP-dependent transferases"/>
    <property type="match status" value="1"/>
</dbReference>
<accession>A0A834PC45</accession>
<dbReference type="InterPro" id="IPR015421">
    <property type="entry name" value="PyrdxlP-dep_Trfase_major"/>
</dbReference>
<keyword evidence="2" id="KW-0032">Aminotransferase</keyword>
<dbReference type="PANTHER" id="PTHR42790">
    <property type="entry name" value="AMINOTRANSFERASE"/>
    <property type="match status" value="1"/>
</dbReference>
<dbReference type="Proteomes" id="UP000600918">
    <property type="component" value="Unassembled WGS sequence"/>
</dbReference>
<dbReference type="CDD" id="cd00609">
    <property type="entry name" value="AAT_like"/>
    <property type="match status" value="1"/>
</dbReference>